<evidence type="ECO:0000256" key="6">
    <source>
        <dbReference type="ARBA" id="ARBA00022676"/>
    </source>
</evidence>
<dbReference type="RefSeq" id="WP_311363622.1">
    <property type="nucleotide sequence ID" value="NZ_JAVRIC010000002.1"/>
</dbReference>
<feature type="domain" description="Penicillin-binding C-terminal" evidence="14">
    <location>
        <begin position="623"/>
        <end position="690"/>
    </location>
</feature>
<dbReference type="Proteomes" id="UP001254608">
    <property type="component" value="Unassembled WGS sequence"/>
</dbReference>
<evidence type="ECO:0000256" key="1">
    <source>
        <dbReference type="ARBA" id="ARBA00004752"/>
    </source>
</evidence>
<dbReference type="SUPFAM" id="SSF56601">
    <property type="entry name" value="beta-lactamase/transpeptidase-like"/>
    <property type="match status" value="1"/>
</dbReference>
<evidence type="ECO:0000313" key="15">
    <source>
        <dbReference type="EMBL" id="MDT0496233.1"/>
    </source>
</evidence>
<evidence type="ECO:0000313" key="16">
    <source>
        <dbReference type="Proteomes" id="UP001254608"/>
    </source>
</evidence>
<dbReference type="InterPro" id="IPR001264">
    <property type="entry name" value="Glyco_trans_51"/>
</dbReference>
<keyword evidence="9" id="KW-0511">Multifunctional enzyme</keyword>
<evidence type="ECO:0000256" key="3">
    <source>
        <dbReference type="ARBA" id="ARBA00007739"/>
    </source>
</evidence>
<keyword evidence="8" id="KW-0378">Hydrolase</keyword>
<accession>A0ABU2WEE6</accession>
<comment type="similarity">
    <text evidence="3">In the N-terminal section; belongs to the glycosyltransferase 51 family.</text>
</comment>
<comment type="caution">
    <text evidence="15">The sequence shown here is derived from an EMBL/GenBank/DDBJ whole genome shotgun (WGS) entry which is preliminary data.</text>
</comment>
<keyword evidence="6" id="KW-0328">Glycosyltransferase</keyword>
<dbReference type="InterPro" id="IPR009647">
    <property type="entry name" value="PBP_C"/>
</dbReference>
<comment type="catalytic activity">
    <reaction evidence="11">
        <text>[GlcNAc-(1-&gt;4)-Mur2Ac(oyl-L-Ala-gamma-D-Glu-L-Lys-D-Ala-D-Ala)](n)-di-trans,octa-cis-undecaprenyl diphosphate + beta-D-GlcNAc-(1-&gt;4)-Mur2Ac(oyl-L-Ala-gamma-D-Glu-L-Lys-D-Ala-D-Ala)-di-trans,octa-cis-undecaprenyl diphosphate = [GlcNAc-(1-&gt;4)-Mur2Ac(oyl-L-Ala-gamma-D-Glu-L-Lys-D-Ala-D-Ala)](n+1)-di-trans,octa-cis-undecaprenyl diphosphate + di-trans,octa-cis-undecaprenyl diphosphate + H(+)</text>
        <dbReference type="Rhea" id="RHEA:23708"/>
        <dbReference type="Rhea" id="RHEA-COMP:9602"/>
        <dbReference type="Rhea" id="RHEA-COMP:9603"/>
        <dbReference type="ChEBI" id="CHEBI:15378"/>
        <dbReference type="ChEBI" id="CHEBI:58405"/>
        <dbReference type="ChEBI" id="CHEBI:60033"/>
        <dbReference type="ChEBI" id="CHEBI:78435"/>
        <dbReference type="EC" id="2.4.99.28"/>
    </reaction>
</comment>
<proteinExistence type="inferred from homology"/>
<evidence type="ECO:0000256" key="5">
    <source>
        <dbReference type="ARBA" id="ARBA00022670"/>
    </source>
</evidence>
<evidence type="ECO:0000256" key="11">
    <source>
        <dbReference type="ARBA" id="ARBA00049902"/>
    </source>
</evidence>
<organism evidence="15 16">
    <name type="scientific">Banduia mediterranea</name>
    <dbReference type="NCBI Taxonomy" id="3075609"/>
    <lineage>
        <taxon>Bacteria</taxon>
        <taxon>Pseudomonadati</taxon>
        <taxon>Pseudomonadota</taxon>
        <taxon>Gammaproteobacteria</taxon>
        <taxon>Nevskiales</taxon>
        <taxon>Algiphilaceae</taxon>
        <taxon>Banduia</taxon>
    </lineage>
</organism>
<dbReference type="EC" id="2.4.99.28" evidence="10"/>
<reference evidence="15 16" key="1">
    <citation type="submission" date="2023-09" db="EMBL/GenBank/DDBJ databases">
        <authorList>
            <person name="Rey-Velasco X."/>
        </authorList>
    </citation>
    <scope>NUCLEOTIDE SEQUENCE [LARGE SCALE GENOMIC DNA]</scope>
    <source>
        <strain evidence="15 16">W345</strain>
    </source>
</reference>
<evidence type="ECO:0000259" key="14">
    <source>
        <dbReference type="Pfam" id="PF06832"/>
    </source>
</evidence>
<dbReference type="Pfam" id="PF00905">
    <property type="entry name" value="Transpeptidase"/>
    <property type="match status" value="1"/>
</dbReference>
<keyword evidence="16" id="KW-1185">Reference proteome</keyword>
<dbReference type="Pfam" id="PF06832">
    <property type="entry name" value="BiPBP_C"/>
    <property type="match status" value="1"/>
</dbReference>
<dbReference type="InterPro" id="IPR050396">
    <property type="entry name" value="Glycosyltr_51/Transpeptidase"/>
</dbReference>
<gene>
    <name evidence="15" type="ORF">RM530_02480</name>
</gene>
<keyword evidence="5" id="KW-0645">Protease</keyword>
<dbReference type="Gene3D" id="1.10.3810.10">
    <property type="entry name" value="Biosynthetic peptidoglycan transglycosylase-like"/>
    <property type="match status" value="1"/>
</dbReference>
<evidence type="ECO:0000256" key="7">
    <source>
        <dbReference type="ARBA" id="ARBA00022679"/>
    </source>
</evidence>
<dbReference type="EMBL" id="JAVRIC010000002">
    <property type="protein sequence ID" value="MDT0496233.1"/>
    <property type="molecule type" value="Genomic_DNA"/>
</dbReference>
<keyword evidence="4" id="KW-0121">Carboxypeptidase</keyword>
<evidence type="ECO:0000256" key="4">
    <source>
        <dbReference type="ARBA" id="ARBA00022645"/>
    </source>
</evidence>
<name>A0ABU2WEE6_9GAMM</name>
<evidence type="ECO:0000259" key="13">
    <source>
        <dbReference type="Pfam" id="PF00912"/>
    </source>
</evidence>
<dbReference type="InterPro" id="IPR001460">
    <property type="entry name" value="PCN-bd_Tpept"/>
</dbReference>
<dbReference type="InterPro" id="IPR023346">
    <property type="entry name" value="Lysozyme-like_dom_sf"/>
</dbReference>
<sequence>MKAARKAAASGLAVRSRWLCFVGLGGLIGVTALVAATLFAQRALPATLSAPGSSAEARLLDRHGVPIYSGTLESWNVDQQLRLEAMPVLLRESMVLAEDKRYWRHHGPDWLARLSALVQNLRAGQSVRGASTISEQVVRLLNPRPRTVWSRWVEGFEAMRLERRFSKSQILEFYLNQVPYGANRRGAVQAAHYYYGRELETLNPREILSLAVLVRAPSALDPARHPGRIDGAIERLAARSIESGLLDAATFRTATLQLRQSRMPMPGIWAPHFRRAVLMRGRAGLDGKPVLTSLDAGLQKRIQDLAYVRLDDLADRGVTDIAAVVVDLDGNHVRAWVSAHRGARYVDGVDAVTAPRQPGSTLKPLLYAMAFDRGWTPDTEIVDQRLAERVGQGQHVYSNYSGGHYGTVTVREALGNSLNIPAVLALQFVGADRFLSGLRALGMKSLSAHPNLYGDGLALGNGEVTPLELAQAYSAIATNGPYRDLSLIEGETEPAQASVISAPAAGAIRTILRDETSRYLEFGEGSVLRFQHKVAVKTGTSSDYHDAWTVAFDRDFLVVVWAGSLARRETDGVTGAIGPALLVRSILAQLPSRPLAVARAVDIEPSTPRGFDSAAPGAESEVHIRWVQPFDGLSIVIDPRIPIERQTLQFEVRTNHTTAEFTWFVDDQQRALTAQPDWKWSLNPGNHTAQVKATSAESSIKSNIVKFSVK</sequence>
<evidence type="ECO:0000256" key="2">
    <source>
        <dbReference type="ARBA" id="ARBA00007090"/>
    </source>
</evidence>
<dbReference type="InterPro" id="IPR012338">
    <property type="entry name" value="Beta-lactam/transpept-like"/>
</dbReference>
<dbReference type="PANTHER" id="PTHR32282">
    <property type="entry name" value="BINDING PROTEIN TRANSPEPTIDASE, PUTATIVE-RELATED"/>
    <property type="match status" value="1"/>
</dbReference>
<evidence type="ECO:0000256" key="8">
    <source>
        <dbReference type="ARBA" id="ARBA00022801"/>
    </source>
</evidence>
<dbReference type="SUPFAM" id="SSF53955">
    <property type="entry name" value="Lysozyme-like"/>
    <property type="match status" value="1"/>
</dbReference>
<dbReference type="Gene3D" id="3.40.710.10">
    <property type="entry name" value="DD-peptidase/beta-lactamase superfamily"/>
    <property type="match status" value="1"/>
</dbReference>
<dbReference type="Pfam" id="PF00912">
    <property type="entry name" value="Transgly"/>
    <property type="match status" value="1"/>
</dbReference>
<feature type="domain" description="Glycosyl transferase family 51" evidence="13">
    <location>
        <begin position="74"/>
        <end position="232"/>
    </location>
</feature>
<evidence type="ECO:0000259" key="12">
    <source>
        <dbReference type="Pfam" id="PF00905"/>
    </source>
</evidence>
<evidence type="ECO:0000256" key="9">
    <source>
        <dbReference type="ARBA" id="ARBA00023268"/>
    </source>
</evidence>
<evidence type="ECO:0000256" key="10">
    <source>
        <dbReference type="ARBA" id="ARBA00044770"/>
    </source>
</evidence>
<comment type="similarity">
    <text evidence="2">In the C-terminal section; belongs to the transpeptidase family.</text>
</comment>
<keyword evidence="7" id="KW-0808">Transferase</keyword>
<comment type="pathway">
    <text evidence="1">Cell wall biogenesis; peptidoglycan biosynthesis.</text>
</comment>
<dbReference type="PANTHER" id="PTHR32282:SF15">
    <property type="entry name" value="PENICILLIN-BINDING PROTEIN 1C"/>
    <property type="match status" value="1"/>
</dbReference>
<protein>
    <recommendedName>
        <fullName evidence="10">peptidoglycan glycosyltransferase</fullName>
        <ecNumber evidence="10">2.4.99.28</ecNumber>
    </recommendedName>
</protein>
<feature type="domain" description="Penicillin-binding protein transpeptidase" evidence="12">
    <location>
        <begin position="322"/>
        <end position="545"/>
    </location>
</feature>
<dbReference type="InterPro" id="IPR036950">
    <property type="entry name" value="PBP_transglycosylase"/>
</dbReference>